<comment type="subcellular location">
    <subcellularLocation>
        <location evidence="1">Golgi apparatus membrane</location>
        <topology evidence="1">Peripheral membrane protein</topology>
    </subcellularLocation>
</comment>
<evidence type="ECO:0000256" key="6">
    <source>
        <dbReference type="ARBA" id="ARBA00023034"/>
    </source>
</evidence>
<comment type="similarity">
    <text evidence="2">Belongs to the COG8 family.</text>
</comment>
<proteinExistence type="inferred from homology"/>
<evidence type="ECO:0000256" key="7">
    <source>
        <dbReference type="ARBA" id="ARBA00023136"/>
    </source>
</evidence>
<feature type="region of interest" description="Disordered" evidence="9">
    <location>
        <begin position="621"/>
        <end position="651"/>
    </location>
</feature>
<accession>A0A7E4VI28</accession>
<feature type="compositionally biased region" description="Polar residues" evidence="9">
    <location>
        <begin position="537"/>
        <end position="546"/>
    </location>
</feature>
<evidence type="ECO:0000256" key="9">
    <source>
        <dbReference type="SAM" id="MobiDB-lite"/>
    </source>
</evidence>
<evidence type="ECO:0000256" key="8">
    <source>
        <dbReference type="ARBA" id="ARBA00031347"/>
    </source>
</evidence>
<dbReference type="GO" id="GO:0015031">
    <property type="term" value="P:protein transport"/>
    <property type="evidence" value="ECO:0007669"/>
    <property type="project" value="UniProtKB-KW"/>
</dbReference>
<keyword evidence="5" id="KW-0653">Protein transport</keyword>
<reference evidence="10" key="1">
    <citation type="journal article" date="2013" name="Genetics">
        <title>The draft genome and transcriptome of Panagrellus redivivus are shaped by the harsh demands of a free-living lifestyle.</title>
        <authorList>
            <person name="Srinivasan J."/>
            <person name="Dillman A.R."/>
            <person name="Macchietto M.G."/>
            <person name="Heikkinen L."/>
            <person name="Lakso M."/>
            <person name="Fracchia K.M."/>
            <person name="Antoshechkin I."/>
            <person name="Mortazavi A."/>
            <person name="Wong G."/>
            <person name="Sternberg P.W."/>
        </authorList>
    </citation>
    <scope>NUCLEOTIDE SEQUENCE [LARGE SCALE GENOMIC DNA]</scope>
    <source>
        <strain evidence="10">MT8872</strain>
    </source>
</reference>
<dbReference type="InterPro" id="IPR016159">
    <property type="entry name" value="Cullin_repeat-like_dom_sf"/>
</dbReference>
<feature type="region of interest" description="Disordered" evidence="9">
    <location>
        <begin position="511"/>
        <end position="546"/>
    </location>
</feature>
<dbReference type="PANTHER" id="PTHR21311:SF0">
    <property type="entry name" value="CONSERVED OLIGOMERIC GOLGI COMPLEX SUBUNIT 8"/>
    <property type="match status" value="1"/>
</dbReference>
<keyword evidence="4" id="KW-0813">Transport</keyword>
<feature type="compositionally biased region" description="Polar residues" evidence="9">
    <location>
        <begin position="692"/>
        <end position="750"/>
    </location>
</feature>
<feature type="compositionally biased region" description="Basic and acidic residues" evidence="9">
    <location>
        <begin position="517"/>
        <end position="536"/>
    </location>
</feature>
<reference evidence="11" key="2">
    <citation type="submission" date="2020-10" db="UniProtKB">
        <authorList>
            <consortium name="WormBaseParasite"/>
        </authorList>
    </citation>
    <scope>IDENTIFICATION</scope>
</reference>
<dbReference type="GO" id="GO:0000139">
    <property type="term" value="C:Golgi membrane"/>
    <property type="evidence" value="ECO:0007669"/>
    <property type="project" value="UniProtKB-SubCell"/>
</dbReference>
<keyword evidence="10" id="KW-1185">Reference proteome</keyword>
<dbReference type="GO" id="GO:0017119">
    <property type="term" value="C:Golgi transport complex"/>
    <property type="evidence" value="ECO:0007669"/>
    <property type="project" value="InterPro"/>
</dbReference>
<dbReference type="WBParaSite" id="Pan_g20765.t1">
    <property type="protein sequence ID" value="Pan_g20765.t1"/>
    <property type="gene ID" value="Pan_g20765"/>
</dbReference>
<name>A0A7E4VI28_PANRE</name>
<dbReference type="Pfam" id="PF04124">
    <property type="entry name" value="Dor1"/>
    <property type="match status" value="1"/>
</dbReference>
<feature type="compositionally biased region" description="Polar residues" evidence="9">
    <location>
        <begin position="674"/>
        <end position="684"/>
    </location>
</feature>
<evidence type="ECO:0000256" key="2">
    <source>
        <dbReference type="ARBA" id="ARBA00006419"/>
    </source>
</evidence>
<protein>
    <recommendedName>
        <fullName evidence="3">Conserved oligomeric Golgi complex subunit 8</fullName>
    </recommendedName>
    <alternativeName>
        <fullName evidence="8">Component of oligomeric Golgi complex 8</fullName>
    </alternativeName>
</protein>
<feature type="region of interest" description="Disordered" evidence="9">
    <location>
        <begin position="674"/>
        <end position="793"/>
    </location>
</feature>
<evidence type="ECO:0000256" key="3">
    <source>
        <dbReference type="ARBA" id="ARBA00020983"/>
    </source>
</evidence>
<evidence type="ECO:0000256" key="4">
    <source>
        <dbReference type="ARBA" id="ARBA00022448"/>
    </source>
</evidence>
<dbReference type="GO" id="GO:0006891">
    <property type="term" value="P:intra-Golgi vesicle-mediated transport"/>
    <property type="evidence" value="ECO:0007669"/>
    <property type="project" value="TreeGrafter"/>
</dbReference>
<dbReference type="AlphaFoldDB" id="A0A7E4VI28"/>
<evidence type="ECO:0000313" key="10">
    <source>
        <dbReference type="Proteomes" id="UP000492821"/>
    </source>
</evidence>
<keyword evidence="6" id="KW-0333">Golgi apparatus</keyword>
<sequence>MPTDSFDEQLGELVAIEQGIQKLSLSELLSQRSGLNARITHLGNEISDLAFNNYRTYADAGRTAEHCKEMFSNVHKAITSVRDGMPELNEAIKDFGDANKAFHKDYESTTAVTDPNNPIWKILNMPKMMHQCIRTGEYESAFALTDYAVQLKHSRLYSIPMVKRPVDFVIEARHGLLDELFNKFSGPIDLTKSIQVVNNIRKIPYISNTQLRVSILQYRDIFLDNQITKVMTNADYIYKVIDVFRDCMYDTMVLYLAVFPDSDLQHRRLVTSNDPRWERWTGSSQNYLLQAWAHKNLEHLFDLIRSYPAVKVSYEALREKLMSFASSFGRMGLDFRLLITEELRGVEIRGFKEKVAVALHNLISKKTIHLVDSEIVEMARSGLIQNNALEAAALPLDMIAWDDLVIYANEVITSLNDLRYSLSVNQLNDLFEAIQSNFSQLLVWVDSFLESDDDAYTAKRAARIIIEHFVPFMQGHLNNGFALPLHEKWRIRGPDGSVDPFVFKLESAAYEPSPPKSVREDVEETSVKDVGHEQRTDSTQLESSIASEKPGFGGFANVFTSHMQSIWSDEPIVEHRAEAGDVSEDPKLLKTKELNERFEKAIKEYSAAAKEVTPPVAEAVKTEESVSTASEAGLTAESAAVESVEAPMDSKEDEFVVFDETSAPVSVDTSITTSAAEAVSNPSTESKELSIEPTTSSSSQYSDAVTSLSTANHLSSTQPLAESISTSLPASTETPAPQPSPIVSTSTAIHSATEAQPLPTALPPTTTEDPSEVETSDTQFETAPTRTDNNSTTIECFSDLTDFSETPIITEDSTAVFPEATLTYPEKPTEEAWGWGDDDDNANVEDEEAEPSKGKKD</sequence>
<feature type="compositionally biased region" description="Polar residues" evidence="9">
    <location>
        <begin position="776"/>
        <end position="793"/>
    </location>
</feature>
<keyword evidence="7" id="KW-0472">Membrane</keyword>
<feature type="region of interest" description="Disordered" evidence="9">
    <location>
        <begin position="819"/>
        <end position="857"/>
    </location>
</feature>
<organism evidence="10 11">
    <name type="scientific">Panagrellus redivivus</name>
    <name type="common">Microworm</name>
    <dbReference type="NCBI Taxonomy" id="6233"/>
    <lineage>
        <taxon>Eukaryota</taxon>
        <taxon>Metazoa</taxon>
        <taxon>Ecdysozoa</taxon>
        <taxon>Nematoda</taxon>
        <taxon>Chromadorea</taxon>
        <taxon>Rhabditida</taxon>
        <taxon>Tylenchina</taxon>
        <taxon>Panagrolaimomorpha</taxon>
        <taxon>Panagrolaimoidea</taxon>
        <taxon>Panagrolaimidae</taxon>
        <taxon>Panagrellus</taxon>
    </lineage>
</organism>
<dbReference type="InterPro" id="IPR007255">
    <property type="entry name" value="COG8"/>
</dbReference>
<dbReference type="SUPFAM" id="SSF74788">
    <property type="entry name" value="Cullin repeat-like"/>
    <property type="match status" value="1"/>
</dbReference>
<feature type="compositionally biased region" description="Acidic residues" evidence="9">
    <location>
        <begin position="836"/>
        <end position="849"/>
    </location>
</feature>
<feature type="compositionally biased region" description="Low complexity" evidence="9">
    <location>
        <begin position="636"/>
        <end position="646"/>
    </location>
</feature>
<dbReference type="Proteomes" id="UP000492821">
    <property type="component" value="Unassembled WGS sequence"/>
</dbReference>
<evidence type="ECO:0000313" key="11">
    <source>
        <dbReference type="WBParaSite" id="Pan_g20765.t1"/>
    </source>
</evidence>
<evidence type="ECO:0000256" key="1">
    <source>
        <dbReference type="ARBA" id="ARBA00004395"/>
    </source>
</evidence>
<dbReference type="PANTHER" id="PTHR21311">
    <property type="entry name" value="CONSERVED OLIGOMERIC GOLGI COMPLEX COMPONENT 8"/>
    <property type="match status" value="1"/>
</dbReference>
<feature type="compositionally biased region" description="Low complexity" evidence="9">
    <location>
        <begin position="752"/>
        <end position="768"/>
    </location>
</feature>
<evidence type="ECO:0000256" key="5">
    <source>
        <dbReference type="ARBA" id="ARBA00022927"/>
    </source>
</evidence>